<organism evidence="5 6">
    <name type="scientific">Euroglyphus maynei</name>
    <name type="common">Mayne's house dust mite</name>
    <dbReference type="NCBI Taxonomy" id="6958"/>
    <lineage>
        <taxon>Eukaryota</taxon>
        <taxon>Metazoa</taxon>
        <taxon>Ecdysozoa</taxon>
        <taxon>Arthropoda</taxon>
        <taxon>Chelicerata</taxon>
        <taxon>Arachnida</taxon>
        <taxon>Acari</taxon>
        <taxon>Acariformes</taxon>
        <taxon>Sarcoptiformes</taxon>
        <taxon>Astigmata</taxon>
        <taxon>Psoroptidia</taxon>
        <taxon>Analgoidea</taxon>
        <taxon>Pyroglyphidae</taxon>
        <taxon>Pyroglyphinae</taxon>
        <taxon>Euroglyphus</taxon>
    </lineage>
</organism>
<dbReference type="GO" id="GO:0043596">
    <property type="term" value="C:nuclear replication fork"/>
    <property type="evidence" value="ECO:0007669"/>
    <property type="project" value="TreeGrafter"/>
</dbReference>
<evidence type="ECO:0000313" key="5">
    <source>
        <dbReference type="EMBL" id="OTF76844.1"/>
    </source>
</evidence>
<dbReference type="GO" id="GO:0031297">
    <property type="term" value="P:replication fork processing"/>
    <property type="evidence" value="ECO:0007669"/>
    <property type="project" value="TreeGrafter"/>
</dbReference>
<feature type="region of interest" description="Disordered" evidence="4">
    <location>
        <begin position="101"/>
        <end position="162"/>
    </location>
</feature>
<keyword evidence="3" id="KW-0539">Nucleus</keyword>
<dbReference type="Proteomes" id="UP000194236">
    <property type="component" value="Unassembled WGS sequence"/>
</dbReference>
<comment type="subcellular location">
    <subcellularLocation>
        <location evidence="1">Nucleus</location>
    </subcellularLocation>
</comment>
<feature type="compositionally biased region" description="Acidic residues" evidence="4">
    <location>
        <begin position="114"/>
        <end position="123"/>
    </location>
</feature>
<keyword evidence="2" id="KW-0677">Repeat</keyword>
<evidence type="ECO:0000256" key="2">
    <source>
        <dbReference type="ARBA" id="ARBA00022737"/>
    </source>
</evidence>
<protein>
    <submittedName>
        <fullName evidence="5">Uncharacterized protein</fullName>
    </submittedName>
</protein>
<sequence>MAHKARQEYRNTIDSIRYFGSKTKATNLSSFQTKGHHHALIDENEEMPRDDWLIDDLGDTRQKHHLRKRTLGEYFDRNDSSKKLRSNSTEIVQLDSDSFETNTALNKNNNNYPVDDDDDDNENTFETFPSHSMSGSSSIVETSENYSPVKSSNSTAIQTNLTSNKDNQRHIINRNKNRKALTVHFDDSQKSSFIVFIENDSNCRWLKEELIRRYFIHYGTKPMFSLRTDNDAILLDSDLVIDIVGDNERNIKAIIEQWTIDQPDKRFVELCTLQRIDVDKNIENCLRKSYKNLYLTFRDLYFPSKTLNTLMMKALLKQNIKELVLIYHIQIYWQTKKIIMHFIQ</sequence>
<dbReference type="InterPro" id="IPR052311">
    <property type="entry name" value="MMS22L-TONSL_complex_comp"/>
</dbReference>
<dbReference type="OrthoDB" id="2384350at2759"/>
<dbReference type="PANTHER" id="PTHR46358:SF1">
    <property type="entry name" value="TONSOKU-LIKE PROTEIN"/>
    <property type="match status" value="1"/>
</dbReference>
<keyword evidence="6" id="KW-1185">Reference proteome</keyword>
<comment type="caution">
    <text evidence="5">The sequence shown here is derived from an EMBL/GenBank/DDBJ whole genome shotgun (WGS) entry which is preliminary data.</text>
</comment>
<name>A0A1Y3B9Y7_EURMA</name>
<reference evidence="5 6" key="1">
    <citation type="submission" date="2017-03" db="EMBL/GenBank/DDBJ databases">
        <title>Genome Survey of Euroglyphus maynei.</title>
        <authorList>
            <person name="Arlian L.G."/>
            <person name="Morgan M.S."/>
            <person name="Rider S.D."/>
        </authorList>
    </citation>
    <scope>NUCLEOTIDE SEQUENCE [LARGE SCALE GENOMIC DNA]</scope>
    <source>
        <strain evidence="5">Arlian Lab</strain>
        <tissue evidence="5">Whole body</tissue>
    </source>
</reference>
<dbReference type="EMBL" id="MUJZ01035478">
    <property type="protein sequence ID" value="OTF76844.1"/>
    <property type="molecule type" value="Genomic_DNA"/>
</dbReference>
<evidence type="ECO:0000256" key="1">
    <source>
        <dbReference type="ARBA" id="ARBA00004123"/>
    </source>
</evidence>
<feature type="compositionally biased region" description="Polar residues" evidence="4">
    <location>
        <begin position="124"/>
        <end position="162"/>
    </location>
</feature>
<accession>A0A1Y3B9Y7</accession>
<proteinExistence type="predicted"/>
<gene>
    <name evidence="5" type="ORF">BLA29_004999</name>
</gene>
<evidence type="ECO:0000256" key="4">
    <source>
        <dbReference type="SAM" id="MobiDB-lite"/>
    </source>
</evidence>
<evidence type="ECO:0000313" key="6">
    <source>
        <dbReference type="Proteomes" id="UP000194236"/>
    </source>
</evidence>
<dbReference type="GO" id="GO:0000724">
    <property type="term" value="P:double-strand break repair via homologous recombination"/>
    <property type="evidence" value="ECO:0007669"/>
    <property type="project" value="TreeGrafter"/>
</dbReference>
<evidence type="ECO:0000256" key="3">
    <source>
        <dbReference type="ARBA" id="ARBA00023242"/>
    </source>
</evidence>
<dbReference type="AlphaFoldDB" id="A0A1Y3B9Y7"/>
<dbReference type="PANTHER" id="PTHR46358">
    <property type="entry name" value="TONSOKU-LIKE PROTEIN"/>
    <property type="match status" value="1"/>
</dbReference>